<dbReference type="InterPro" id="IPR053986">
    <property type="entry name" value="GPR128_GAIN_subdom_B"/>
</dbReference>
<dbReference type="PANTHER" id="PTHR47767:SF1">
    <property type="entry name" value="ADHESION G PROTEIN-COUPLED RECEPTOR G7"/>
    <property type="match status" value="1"/>
</dbReference>
<keyword evidence="9" id="KW-0675">Receptor</keyword>
<keyword evidence="5" id="KW-0175">Coiled coil</keyword>
<feature type="region of interest" description="Disordered" evidence="6">
    <location>
        <begin position="565"/>
        <end position="585"/>
    </location>
</feature>
<evidence type="ECO:0000256" key="4">
    <source>
        <dbReference type="ARBA" id="ARBA00023136"/>
    </source>
</evidence>
<evidence type="ECO:0000256" key="5">
    <source>
        <dbReference type="SAM" id="Coils"/>
    </source>
</evidence>
<evidence type="ECO:0000313" key="10">
    <source>
        <dbReference type="Proteomes" id="UP001623349"/>
    </source>
</evidence>
<dbReference type="Gene3D" id="1.20.1070.10">
    <property type="entry name" value="Rhodopsin 7-helix transmembrane proteins"/>
    <property type="match status" value="1"/>
</dbReference>
<keyword evidence="2 7" id="KW-0812">Transmembrane</keyword>
<feature type="transmembrane region" description="Helical" evidence="7">
    <location>
        <begin position="534"/>
        <end position="556"/>
    </location>
</feature>
<dbReference type="Pfam" id="PF22257">
    <property type="entry name" value="GPR128_N"/>
    <property type="match status" value="1"/>
</dbReference>
<dbReference type="PANTHER" id="PTHR47767">
    <property type="entry name" value="ADHESION G PROTEIN-COUPLED RECEPTOR G7"/>
    <property type="match status" value="1"/>
</dbReference>
<dbReference type="CDD" id="cd15257">
    <property type="entry name" value="7tmB2_GPR128"/>
    <property type="match status" value="1"/>
</dbReference>
<proteinExistence type="predicted"/>
<reference evidence="9 10" key="1">
    <citation type="submission" date="2024-08" db="EMBL/GenBank/DDBJ databases">
        <title>The draft genome of Apodemus speciosus.</title>
        <authorList>
            <person name="Nabeshima K."/>
            <person name="Suzuki S."/>
            <person name="Onuma M."/>
        </authorList>
    </citation>
    <scope>NUCLEOTIDE SEQUENCE [LARGE SCALE GENOMIC DNA]</scope>
    <source>
        <strain evidence="9">IB14-021</strain>
    </source>
</reference>
<feature type="compositionally biased region" description="Polar residues" evidence="6">
    <location>
        <begin position="565"/>
        <end position="576"/>
    </location>
</feature>
<feature type="domain" description="G-protein coupled receptors family 2 profile 2" evidence="8">
    <location>
        <begin position="501"/>
        <end position="775"/>
    </location>
</feature>
<dbReference type="InterPro" id="IPR047938">
    <property type="entry name" value="GPR128_7tmB2"/>
</dbReference>
<name>A0ABQ0FM54_APOSI</name>
<dbReference type="Pfam" id="PF22261">
    <property type="entry name" value="GPR128_GAIN_subdom_B"/>
    <property type="match status" value="1"/>
</dbReference>
<evidence type="ECO:0000256" key="2">
    <source>
        <dbReference type="ARBA" id="ARBA00022692"/>
    </source>
</evidence>
<dbReference type="Pfam" id="PF00002">
    <property type="entry name" value="7tm_2"/>
    <property type="match status" value="1"/>
</dbReference>
<feature type="transmembrane region" description="Helical" evidence="7">
    <location>
        <begin position="21"/>
        <end position="42"/>
    </location>
</feature>
<dbReference type="InterPro" id="IPR017981">
    <property type="entry name" value="GPCR_2-like_7TM"/>
</dbReference>
<dbReference type="PRINTS" id="PR00249">
    <property type="entry name" value="GPCRSECRETIN"/>
</dbReference>
<feature type="transmembrane region" description="Helical" evidence="7">
    <location>
        <begin position="598"/>
        <end position="620"/>
    </location>
</feature>
<dbReference type="EMBL" id="BAAFST010000016">
    <property type="protein sequence ID" value="GAB1300338.1"/>
    <property type="molecule type" value="Genomic_DNA"/>
</dbReference>
<evidence type="ECO:0000256" key="1">
    <source>
        <dbReference type="ARBA" id="ARBA00004141"/>
    </source>
</evidence>
<evidence type="ECO:0000259" key="8">
    <source>
        <dbReference type="PROSITE" id="PS50261"/>
    </source>
</evidence>
<protein>
    <submittedName>
        <fullName evidence="9">Adhesion G-protein coupled receptor G7</fullName>
    </submittedName>
</protein>
<gene>
    <name evidence="9" type="ORF">APTSU1_001557600</name>
</gene>
<accession>A0ABQ0FM54</accession>
<organism evidence="9 10">
    <name type="scientific">Apodemus speciosus</name>
    <name type="common">Large Japanese field mouse</name>
    <dbReference type="NCBI Taxonomy" id="105296"/>
    <lineage>
        <taxon>Eukaryota</taxon>
        <taxon>Metazoa</taxon>
        <taxon>Chordata</taxon>
        <taxon>Craniata</taxon>
        <taxon>Vertebrata</taxon>
        <taxon>Euteleostomi</taxon>
        <taxon>Mammalia</taxon>
        <taxon>Eutheria</taxon>
        <taxon>Euarchontoglires</taxon>
        <taxon>Glires</taxon>
        <taxon>Rodentia</taxon>
        <taxon>Myomorpha</taxon>
        <taxon>Muroidea</taxon>
        <taxon>Muridae</taxon>
        <taxon>Murinae</taxon>
        <taxon>Apodemus</taxon>
    </lineage>
</organism>
<feature type="transmembrane region" description="Helical" evidence="7">
    <location>
        <begin position="632"/>
        <end position="658"/>
    </location>
</feature>
<evidence type="ECO:0000313" key="9">
    <source>
        <dbReference type="EMBL" id="GAB1300338.1"/>
    </source>
</evidence>
<feature type="coiled-coil region" evidence="5">
    <location>
        <begin position="141"/>
        <end position="168"/>
    </location>
</feature>
<feature type="transmembrane region" description="Helical" evidence="7">
    <location>
        <begin position="690"/>
        <end position="718"/>
    </location>
</feature>
<comment type="caution">
    <text evidence="9">The sequence shown here is derived from an EMBL/GenBank/DDBJ whole genome shotgun (WGS) entry which is preliminary data.</text>
</comment>
<evidence type="ECO:0000256" key="3">
    <source>
        <dbReference type="ARBA" id="ARBA00022989"/>
    </source>
</evidence>
<evidence type="ECO:0000256" key="6">
    <source>
        <dbReference type="SAM" id="MobiDB-lite"/>
    </source>
</evidence>
<keyword evidence="10" id="KW-1185">Reference proteome</keyword>
<evidence type="ECO:0000256" key="7">
    <source>
        <dbReference type="SAM" id="Phobius"/>
    </source>
</evidence>
<comment type="subcellular location">
    <subcellularLocation>
        <location evidence="1">Membrane</location>
        <topology evidence="1">Multi-pass membrane protein</topology>
    </subcellularLocation>
</comment>
<dbReference type="InterPro" id="IPR000832">
    <property type="entry name" value="GPCR_2_secretin-like"/>
</dbReference>
<keyword evidence="3 7" id="KW-1133">Transmembrane helix</keyword>
<dbReference type="PROSITE" id="PS50261">
    <property type="entry name" value="G_PROTEIN_RECEP_F2_4"/>
    <property type="match status" value="1"/>
</dbReference>
<feature type="transmembrane region" description="Helical" evidence="7">
    <location>
        <begin position="739"/>
        <end position="758"/>
    </location>
</feature>
<dbReference type="InterPro" id="IPR053066">
    <property type="entry name" value="ADGR_G7"/>
</dbReference>
<dbReference type="InterPro" id="IPR053985">
    <property type="entry name" value="GPR128_GAIN_subdom_A"/>
</dbReference>
<dbReference type="Pfam" id="PF22259">
    <property type="entry name" value="GPR128_GAIN_subdomA"/>
    <property type="match status" value="1"/>
</dbReference>
<sequence>MLYNLAQCFGFTMRSCRSCNVRVLVAIVCGLLTGVVLGLGIWRMVVRINRGIFVSVSSTPVQFCRNGGTWQNGRCICTEEWKGLRCTIANFCNNSTYGTFTFGIIPVGRYGPSLQTCPPDTVNAGSPQATRLCGVSELGVIEAQNVTIGNCEVNLESLEKQIAQALTELLSGTIAKRRRATAEFKIHNESHHLPYHRWPEYEWVGNEKQDVQINDNTTNFENISTEAQILTANASKLTPQNITSATTVVAQIFNKTGETEIQAKKLAVTTVSQILDASADVFQKAAEIDTRNSFNIKLECIRLIQQMESYSFSLGDETVVEPNIAIQSVSLVNGTRPSVLFSVQKGSSNSLVSGRTSINKTADGLNPDGQTELQILFNTGKDKTSCGFVVYQNHKLFQSKTFTATSDFSQKIISSKASGSQEIQNDVSVKMVFNPTVIRQRRTPASLLCLCLLEFFKKRLGHTWLPKRHEHHRVPRLPMQPHNQFRCIDGFKKDYKYPESLDVLSNIGCALSIAGLALTILFQILTRKIRKTSVTWVLVSLCTSMLIFNLLFVFGIENSNKNLKTSDSDIDTNPENNKIPETDTVETPNPSCTAIAALLHYFLLGTFTWNGLSATQLYFLLIRTMKPLPPHFIVIISLVGWGVPAIIVGITIGIIYALSGNKTYWELDYRQEEICWLAIPKNNDFARSPLLWSFILPVTIILITNIAIFVTITVKVLWKNNQNLTSTKKVSSFKKVLSTLSIAVVFGVTWIFAYAMLINNDDIRIVFSYIFCLFNTTQAVKNVTLVDHFVYLMGVKHPIVKFCSFRGSDHKVRTPGDRMLLQVSKWGNGITMLEVEEMGNTPSTNLFPLRKLKIVKIREQTCTAAMSSNGPLNRHWAQHCVYLKGVHVHSSCELLDCKYSFSTQFEQKQSEAKAFDGPTDTARKDVQYAQIHTLPERTIYAAGAVCSD</sequence>
<dbReference type="InterPro" id="IPR053984">
    <property type="entry name" value="GPR128_N"/>
</dbReference>
<keyword evidence="4 7" id="KW-0472">Membrane</keyword>
<dbReference type="Proteomes" id="UP001623349">
    <property type="component" value="Unassembled WGS sequence"/>
</dbReference>
<feature type="transmembrane region" description="Helical" evidence="7">
    <location>
        <begin position="503"/>
        <end position="522"/>
    </location>
</feature>